<accession>A0A1Y2PB84</accession>
<dbReference type="Proteomes" id="UP000194221">
    <property type="component" value="Unassembled WGS sequence"/>
</dbReference>
<keyword evidence="1" id="KW-0472">Membrane</keyword>
<feature type="transmembrane region" description="Helical" evidence="1">
    <location>
        <begin position="45"/>
        <end position="66"/>
    </location>
</feature>
<evidence type="ECO:0008006" key="4">
    <source>
        <dbReference type="Google" id="ProtNLM"/>
    </source>
</evidence>
<evidence type="ECO:0000256" key="1">
    <source>
        <dbReference type="SAM" id="Phobius"/>
    </source>
</evidence>
<evidence type="ECO:0000313" key="3">
    <source>
        <dbReference type="Proteomes" id="UP000194221"/>
    </source>
</evidence>
<dbReference type="STRING" id="1635173.WH52_12490"/>
<name>A0A1Y2PB84_9FLAO</name>
<organism evidence="2 3">
    <name type="scientific">Tenacibaculum holothuriorum</name>
    <dbReference type="NCBI Taxonomy" id="1635173"/>
    <lineage>
        <taxon>Bacteria</taxon>
        <taxon>Pseudomonadati</taxon>
        <taxon>Bacteroidota</taxon>
        <taxon>Flavobacteriia</taxon>
        <taxon>Flavobacteriales</taxon>
        <taxon>Flavobacteriaceae</taxon>
        <taxon>Tenacibaculum</taxon>
    </lineage>
</organism>
<dbReference type="InParanoid" id="A0A1Y2PB84"/>
<evidence type="ECO:0000313" key="2">
    <source>
        <dbReference type="EMBL" id="OSY87271.1"/>
    </source>
</evidence>
<keyword evidence="1" id="KW-1133">Transmembrane helix</keyword>
<feature type="transmembrane region" description="Helical" evidence="1">
    <location>
        <begin position="86"/>
        <end position="107"/>
    </location>
</feature>
<gene>
    <name evidence="2" type="ORF">WH52_12490</name>
</gene>
<keyword evidence="1" id="KW-0812">Transmembrane</keyword>
<reference evidence="2 3" key="1">
    <citation type="submission" date="2015-03" db="EMBL/GenBank/DDBJ databases">
        <title>Genome sequence of Tenacibaculum sp. S2-2, isolated from intestinal microbiota of sea cucumber, Apostichopus japonicas.</title>
        <authorList>
            <person name="Shao Z."/>
            <person name="Wang L."/>
            <person name="Li X."/>
        </authorList>
    </citation>
    <scope>NUCLEOTIDE SEQUENCE [LARGE SCALE GENOMIC DNA]</scope>
    <source>
        <strain evidence="2 3">S2-2</strain>
    </source>
</reference>
<protein>
    <recommendedName>
        <fullName evidence="4">Integral membrane protein</fullName>
    </recommendedName>
</protein>
<dbReference type="AlphaFoldDB" id="A0A1Y2PB84"/>
<keyword evidence="3" id="KW-1185">Reference proteome</keyword>
<feature type="transmembrane region" description="Helical" evidence="1">
    <location>
        <begin position="6"/>
        <end position="25"/>
    </location>
</feature>
<sequence length="113" mass="12949">MIQATYILYLVFSVTVVLYVGNFCFQNGKVYIQNYFPNNLSIGNALNNSLLVAYYCLNIGLAIWSLHSIKRIHSLSEVLVELSSKFSTILLIIGILHFSNIYIVHLIHKHFKK</sequence>
<comment type="caution">
    <text evidence="2">The sequence shown here is derived from an EMBL/GenBank/DDBJ whole genome shotgun (WGS) entry which is preliminary data.</text>
</comment>
<proteinExistence type="predicted"/>
<dbReference type="EMBL" id="LAPZ01000013">
    <property type="protein sequence ID" value="OSY87271.1"/>
    <property type="molecule type" value="Genomic_DNA"/>
</dbReference>